<name>A0AC34Q7A5_9BILA</name>
<protein>
    <submittedName>
        <fullName evidence="2">Uncharacterized protein</fullName>
    </submittedName>
</protein>
<reference evidence="2" key="1">
    <citation type="submission" date="2022-11" db="UniProtKB">
        <authorList>
            <consortium name="WormBaseParasite"/>
        </authorList>
    </citation>
    <scope>IDENTIFICATION</scope>
</reference>
<organism evidence="1 2">
    <name type="scientific">Panagrolaimus sp. JU765</name>
    <dbReference type="NCBI Taxonomy" id="591449"/>
    <lineage>
        <taxon>Eukaryota</taxon>
        <taxon>Metazoa</taxon>
        <taxon>Ecdysozoa</taxon>
        <taxon>Nematoda</taxon>
        <taxon>Chromadorea</taxon>
        <taxon>Rhabditida</taxon>
        <taxon>Tylenchina</taxon>
        <taxon>Panagrolaimomorpha</taxon>
        <taxon>Panagrolaimoidea</taxon>
        <taxon>Panagrolaimidae</taxon>
        <taxon>Panagrolaimus</taxon>
    </lineage>
</organism>
<dbReference type="WBParaSite" id="JU765_v2.g13613.t2">
    <property type="protein sequence ID" value="JU765_v2.g13613.t2"/>
    <property type="gene ID" value="JU765_v2.g13613"/>
</dbReference>
<proteinExistence type="predicted"/>
<sequence>MNSFRKVVPNKYYYPVAAAVDSSTSSSSDAASETVSEDIPIVIHEIGKFWKVVSNKYYYPVAAAVDSSTSTSSDAASETVSEDIPILIHEIDGNSVTCILSKWERRKIDAESVINDRNLLEHPIRLVYVYGKYEMQCNPDYSHVFTRVRKTFQKTTIDDIKEPEDAKYIIAEGFKIKRRHYDKYVLGFTDKRVG</sequence>
<accession>A0AC34Q7A5</accession>
<evidence type="ECO:0000313" key="2">
    <source>
        <dbReference type="WBParaSite" id="JU765_v2.g13613.t2"/>
    </source>
</evidence>
<dbReference type="Proteomes" id="UP000887576">
    <property type="component" value="Unplaced"/>
</dbReference>
<evidence type="ECO:0000313" key="1">
    <source>
        <dbReference type="Proteomes" id="UP000887576"/>
    </source>
</evidence>